<dbReference type="PANTHER" id="PTHR45973">
    <property type="entry name" value="PROTEIN PHOSPHATASE 1 REGULATORY SUBUNIT SDS22-RELATED"/>
    <property type="match status" value="1"/>
</dbReference>
<protein>
    <submittedName>
        <fullName evidence="9">Dynein axonemal assembly factor 1 homolog</fullName>
    </submittedName>
</protein>
<keyword evidence="4" id="KW-0969">Cilium</keyword>
<evidence type="ECO:0000313" key="7">
    <source>
        <dbReference type="EMBL" id="VDL60807.1"/>
    </source>
</evidence>
<evidence type="ECO:0000313" key="8">
    <source>
        <dbReference type="Proteomes" id="UP000274504"/>
    </source>
</evidence>
<evidence type="ECO:0000256" key="5">
    <source>
        <dbReference type="ARBA" id="ARBA00023273"/>
    </source>
</evidence>
<dbReference type="PANTHER" id="PTHR45973:SF9">
    <property type="entry name" value="LEUCINE-RICH REPEAT-CONTAINING PROTEIN 46"/>
    <property type="match status" value="1"/>
</dbReference>
<dbReference type="SMART" id="SM00365">
    <property type="entry name" value="LRR_SD22"/>
    <property type="match status" value="4"/>
</dbReference>
<evidence type="ECO:0000256" key="1">
    <source>
        <dbReference type="ARBA" id="ARBA00004138"/>
    </source>
</evidence>
<feature type="region of interest" description="Disordered" evidence="6">
    <location>
        <begin position="658"/>
        <end position="678"/>
    </location>
</feature>
<proteinExistence type="predicted"/>
<keyword evidence="3" id="KW-0677">Repeat</keyword>
<evidence type="ECO:0000313" key="9">
    <source>
        <dbReference type="WBParaSite" id="HDID_0000849101-mRNA-1"/>
    </source>
</evidence>
<evidence type="ECO:0000256" key="3">
    <source>
        <dbReference type="ARBA" id="ARBA00022737"/>
    </source>
</evidence>
<dbReference type="GO" id="GO:0035082">
    <property type="term" value="P:axoneme assembly"/>
    <property type="evidence" value="ECO:0007669"/>
    <property type="project" value="TreeGrafter"/>
</dbReference>
<sequence>MSIDTENTTFESCIEDIFYDTVEISCLGGHATSQEQFSDFGAKHSENPNASVRALNETYSLPKEAPTLLCNQLPFLDSAIKSIKIQSNDEGIDFAPLHLANASNAEKSAYYTPAKLSEPLKGCDESLQECHGSSEDNDLEIQFNREEFDYFSVNFDGDHLKSVTDIATNLPQKSEKSKKSHSKDQLECKRNIEIFGEEVKFGTLNNKIEESMTIDSKNDDLDTSKCTMNKSHEEFKSVEIDSPTFDNHNILDSSPKKMVFEPESIQENQSIANVCESSENIMDLSDIKIVVEQIRPNLKSNVLKEEEPLTDSAEVSSVDVSLYAPVDTTVESQEEFQSVEMHSSIFDDQNDLDKSSTMSRKNGIITSESEIAQGDSIFDILEEIREKRKPNPPKRILTPEEDALRNKFPRMTKKVLQKVCKEQKLYETPRLNEILYLHYRGFGWIENLEDYTGLRCLFLDVNGIDKIEGLEYQTEMRCLFLSKNLIRRIENLDHMVHLDTLDISHNMISKIENLSMLPALKKLIISHNKLETLDDVEHLRECKSLTIVDLQQNRISDPGVLEMVFVQMPNLRVLYNQGNPFIKEVKYYRKNFINQCKELTYLDDRPVFPKDRACAEAFYRGGAEEENRVRKELNDAEHKRIMDSCNWLSERRKKIDEANREKELEEKSTSNNFQIDPEEGHWVHNEEHLGNSGDRVIENNDSPKPDEVSSVVEDNKDGILQDNNDDREGQIFNDNDGKSEELTFPEIPEISEKQEKDCKPAYSVMIDSDSSDELTIEVVRRNHKKDDIEEPPNSRSILKIYEESNATSKTHNAEGSIVI</sequence>
<reference evidence="9" key="1">
    <citation type="submission" date="2017-02" db="UniProtKB">
        <authorList>
            <consortium name="WormBaseParasite"/>
        </authorList>
    </citation>
    <scope>IDENTIFICATION</scope>
</reference>
<feature type="region of interest" description="Disordered" evidence="6">
    <location>
        <begin position="691"/>
        <end position="741"/>
    </location>
</feature>
<gene>
    <name evidence="7" type="ORF">HDID_LOCUS8489</name>
</gene>
<comment type="subcellular location">
    <subcellularLocation>
        <location evidence="1">Cell projection</location>
        <location evidence="1">Cilium</location>
    </subcellularLocation>
</comment>
<feature type="compositionally biased region" description="Basic and acidic residues" evidence="6">
    <location>
        <begin position="658"/>
        <end position="668"/>
    </location>
</feature>
<dbReference type="Gene3D" id="3.80.10.10">
    <property type="entry name" value="Ribonuclease Inhibitor"/>
    <property type="match status" value="2"/>
</dbReference>
<dbReference type="EMBL" id="UYSG01011086">
    <property type="protein sequence ID" value="VDL60807.1"/>
    <property type="molecule type" value="Genomic_DNA"/>
</dbReference>
<organism evidence="9">
    <name type="scientific">Hymenolepis diminuta</name>
    <name type="common">Rat tapeworm</name>
    <dbReference type="NCBI Taxonomy" id="6216"/>
    <lineage>
        <taxon>Eukaryota</taxon>
        <taxon>Metazoa</taxon>
        <taxon>Spiralia</taxon>
        <taxon>Lophotrochozoa</taxon>
        <taxon>Platyhelminthes</taxon>
        <taxon>Cestoda</taxon>
        <taxon>Eucestoda</taxon>
        <taxon>Cyclophyllidea</taxon>
        <taxon>Hymenolepididae</taxon>
        <taxon>Hymenolepis</taxon>
    </lineage>
</organism>
<keyword evidence="5" id="KW-0966">Cell projection</keyword>
<dbReference type="GO" id="GO:0070840">
    <property type="term" value="F:dynein complex binding"/>
    <property type="evidence" value="ECO:0007669"/>
    <property type="project" value="TreeGrafter"/>
</dbReference>
<dbReference type="GO" id="GO:0005930">
    <property type="term" value="C:axoneme"/>
    <property type="evidence" value="ECO:0007669"/>
    <property type="project" value="TreeGrafter"/>
</dbReference>
<dbReference type="Proteomes" id="UP000274504">
    <property type="component" value="Unassembled WGS sequence"/>
</dbReference>
<dbReference type="AlphaFoldDB" id="A0A0R3ST14"/>
<evidence type="ECO:0000256" key="6">
    <source>
        <dbReference type="SAM" id="MobiDB-lite"/>
    </source>
</evidence>
<dbReference type="InterPro" id="IPR032675">
    <property type="entry name" value="LRR_dom_sf"/>
</dbReference>
<reference evidence="7 8" key="2">
    <citation type="submission" date="2018-11" db="EMBL/GenBank/DDBJ databases">
        <authorList>
            <consortium name="Pathogen Informatics"/>
        </authorList>
    </citation>
    <scope>NUCLEOTIDE SEQUENCE [LARGE SCALE GENOMIC DNA]</scope>
</reference>
<dbReference type="FunFam" id="3.80.10.10:FF:000166">
    <property type="entry name" value="Dynein assembly factor 1, axonemal"/>
    <property type="match status" value="1"/>
</dbReference>
<dbReference type="WBParaSite" id="HDID_0000849101-mRNA-1">
    <property type="protein sequence ID" value="HDID_0000849101-mRNA-1"/>
    <property type="gene ID" value="HDID_0000849101"/>
</dbReference>
<dbReference type="SUPFAM" id="SSF52075">
    <property type="entry name" value="Outer arm dynein light chain 1"/>
    <property type="match status" value="1"/>
</dbReference>
<dbReference type="InterPro" id="IPR001611">
    <property type="entry name" value="Leu-rich_rpt"/>
</dbReference>
<keyword evidence="2" id="KW-0433">Leucine-rich repeat</keyword>
<accession>A0A0R3ST14</accession>
<evidence type="ECO:0000256" key="2">
    <source>
        <dbReference type="ARBA" id="ARBA00022614"/>
    </source>
</evidence>
<name>A0A0R3ST14_HYMDI</name>
<dbReference type="Pfam" id="PF14580">
    <property type="entry name" value="LRR_9"/>
    <property type="match status" value="1"/>
</dbReference>
<evidence type="ECO:0000256" key="4">
    <source>
        <dbReference type="ARBA" id="ARBA00023069"/>
    </source>
</evidence>
<dbReference type="STRING" id="6216.A0A0R3ST14"/>
<dbReference type="InterPro" id="IPR050576">
    <property type="entry name" value="Cilia_flagella_integrity"/>
</dbReference>
<dbReference type="PROSITE" id="PS51450">
    <property type="entry name" value="LRR"/>
    <property type="match status" value="4"/>
</dbReference>
<dbReference type="OrthoDB" id="1904536at2759"/>